<keyword evidence="2" id="KW-1185">Reference proteome</keyword>
<evidence type="ECO:0000313" key="2">
    <source>
        <dbReference type="Proteomes" id="UP000054047"/>
    </source>
</evidence>
<name>A0A0C2G3Y2_9BILA</name>
<dbReference type="AlphaFoldDB" id="A0A0C2G3Y2"/>
<dbReference type="EMBL" id="KN736963">
    <property type="protein sequence ID" value="KIH55660.1"/>
    <property type="molecule type" value="Genomic_DNA"/>
</dbReference>
<organism evidence="1 2">
    <name type="scientific">Ancylostoma duodenale</name>
    <dbReference type="NCBI Taxonomy" id="51022"/>
    <lineage>
        <taxon>Eukaryota</taxon>
        <taxon>Metazoa</taxon>
        <taxon>Ecdysozoa</taxon>
        <taxon>Nematoda</taxon>
        <taxon>Chromadorea</taxon>
        <taxon>Rhabditida</taxon>
        <taxon>Rhabditina</taxon>
        <taxon>Rhabditomorpha</taxon>
        <taxon>Strongyloidea</taxon>
        <taxon>Ancylostomatidae</taxon>
        <taxon>Ancylostomatinae</taxon>
        <taxon>Ancylostoma</taxon>
    </lineage>
</organism>
<dbReference type="OrthoDB" id="5917548at2759"/>
<dbReference type="Proteomes" id="UP000054047">
    <property type="component" value="Unassembled WGS sequence"/>
</dbReference>
<reference evidence="1 2" key="1">
    <citation type="submission" date="2013-12" db="EMBL/GenBank/DDBJ databases">
        <title>Draft genome of the parsitic nematode Ancylostoma duodenale.</title>
        <authorList>
            <person name="Mitreva M."/>
        </authorList>
    </citation>
    <scope>NUCLEOTIDE SEQUENCE [LARGE SCALE GENOMIC DNA]</scope>
    <source>
        <strain evidence="1 2">Zhejiang</strain>
    </source>
</reference>
<gene>
    <name evidence="1" type="ORF">ANCDUO_14177</name>
</gene>
<evidence type="ECO:0000313" key="1">
    <source>
        <dbReference type="EMBL" id="KIH55660.1"/>
    </source>
</evidence>
<accession>A0A0C2G3Y2</accession>
<proteinExistence type="predicted"/>
<dbReference type="Pfam" id="PF04870">
    <property type="entry name" value="Moulting_cycle"/>
    <property type="match status" value="1"/>
</dbReference>
<sequence>MILLMSTDTPSNVNKFKKFSDCEHKARRKYAQADLAKRSDLTLNREDFNKVKEIHRNWYFFAIKALLGQLAKELLRSSDSASHEKLKLCLKRIAYTKDLRKTATCISKAREHWKRHLKFNRPRKKIGRHRLQLNNKRRSFARYRNLRLWVQGKNRIVPGKNPVHMPAKKEEDEKRASSLSTRIFPLQSVKSRPERLILPNGLKDNRDYFEVKRAGYLPPLRSRTSKSPIHRVSDLFVSLFGKAAVDELPDKWSSTYKSIEKLSKIMDRSEQLPGARVYNTRIFDIVVDNKYKKSNEKVYVPPFLKNAFDIVNSFNDAENVRILSPRIVPILPDKASRGILSPSLFPFYKDDTDQSILSIPRISQMLKTAGLNEKDRERVLEMIMEVSGARETVDKAMKVLQHLNSIGMDEKLFSINEKIGKVFEQLRSSFTPYQSKELDRKGFTLMSSDQMERLHQGQDLHEPAIRAQLDKYKSVPSKEREQLLWESVAELAGLNKRRRKRQIQPLVVLKPTVLSPYQFAPVYGFSVLGPVFEI</sequence>
<dbReference type="InterPro" id="IPR006954">
    <property type="entry name" value="Mlt-10-like"/>
</dbReference>
<dbReference type="PANTHER" id="PTHR21523:SF44">
    <property type="entry name" value="MLT-TEN (MLT-10) RELATED"/>
    <property type="match status" value="1"/>
</dbReference>
<protein>
    <submittedName>
        <fullName evidence="1">Uncharacterized protein</fullName>
    </submittedName>
</protein>
<dbReference type="PANTHER" id="PTHR21523">
    <property type="match status" value="1"/>
</dbReference>